<evidence type="ECO:0000313" key="1">
    <source>
        <dbReference type="EMBL" id="GEN33345.1"/>
    </source>
</evidence>
<sequence>MQFLGVTFYDNLFGVEIIPSTYTTGDTFTVSTHSLNKSEITSVPPIHLTEEKIKELEEKAKKEKQEIN</sequence>
<accession>A0A511V359</accession>
<evidence type="ECO:0000313" key="2">
    <source>
        <dbReference type="Proteomes" id="UP000321157"/>
    </source>
</evidence>
<keyword evidence="2" id="KW-1185">Reference proteome</keyword>
<proteinExistence type="predicted"/>
<dbReference type="AlphaFoldDB" id="A0A511V359"/>
<dbReference type="EMBL" id="BJXX01000040">
    <property type="protein sequence ID" value="GEN33345.1"/>
    <property type="molecule type" value="Genomic_DNA"/>
</dbReference>
<comment type="caution">
    <text evidence="1">The sequence shown here is derived from an EMBL/GenBank/DDBJ whole genome shotgun (WGS) entry which is preliminary data.</text>
</comment>
<organism evidence="1 2">
    <name type="scientific">Aneurinibacillus danicus</name>
    <dbReference type="NCBI Taxonomy" id="267746"/>
    <lineage>
        <taxon>Bacteria</taxon>
        <taxon>Bacillati</taxon>
        <taxon>Bacillota</taxon>
        <taxon>Bacilli</taxon>
        <taxon>Bacillales</taxon>
        <taxon>Paenibacillaceae</taxon>
        <taxon>Aneurinibacillus group</taxon>
        <taxon>Aneurinibacillus</taxon>
    </lineage>
</organism>
<reference evidence="1 2" key="1">
    <citation type="submission" date="2019-07" db="EMBL/GenBank/DDBJ databases">
        <title>Whole genome shotgun sequence of Aneurinibacillus danicus NBRC 102444.</title>
        <authorList>
            <person name="Hosoyama A."/>
            <person name="Uohara A."/>
            <person name="Ohji S."/>
            <person name="Ichikawa N."/>
        </authorList>
    </citation>
    <scope>NUCLEOTIDE SEQUENCE [LARGE SCALE GENOMIC DNA]</scope>
    <source>
        <strain evidence="1 2">NBRC 102444</strain>
    </source>
</reference>
<gene>
    <name evidence="1" type="ORF">ADA01nite_08050</name>
</gene>
<dbReference type="RefSeq" id="WP_146808635.1">
    <property type="nucleotide sequence ID" value="NZ_BJXX01000040.1"/>
</dbReference>
<dbReference type="Proteomes" id="UP000321157">
    <property type="component" value="Unassembled WGS sequence"/>
</dbReference>
<name>A0A511V359_9BACL</name>
<protein>
    <submittedName>
        <fullName evidence="1">Uncharacterized protein</fullName>
    </submittedName>
</protein>